<dbReference type="InterPro" id="IPR001005">
    <property type="entry name" value="SANT/Myb"/>
</dbReference>
<protein>
    <recommendedName>
        <fullName evidence="6">Myb-like domain-containing protein</fullName>
    </recommendedName>
</protein>
<dbReference type="Gene3D" id="1.10.10.60">
    <property type="entry name" value="Homeodomain-like"/>
    <property type="match status" value="1"/>
</dbReference>
<evidence type="ECO:0000259" key="3">
    <source>
        <dbReference type="PROSITE" id="PS51294"/>
    </source>
</evidence>
<name>A0A9K3D5D0_9EUKA</name>
<feature type="compositionally biased region" description="Low complexity" evidence="1">
    <location>
        <begin position="164"/>
        <end position="186"/>
    </location>
</feature>
<dbReference type="PROSITE" id="PS51294">
    <property type="entry name" value="HTH_MYB"/>
    <property type="match status" value="1"/>
</dbReference>
<organism evidence="4 5">
    <name type="scientific">Kipferlia bialata</name>
    <dbReference type="NCBI Taxonomy" id="797122"/>
    <lineage>
        <taxon>Eukaryota</taxon>
        <taxon>Metamonada</taxon>
        <taxon>Carpediemonas-like organisms</taxon>
        <taxon>Kipferlia</taxon>
    </lineage>
</organism>
<dbReference type="CDD" id="cd00167">
    <property type="entry name" value="SANT"/>
    <property type="match status" value="1"/>
</dbReference>
<reference evidence="4 5" key="1">
    <citation type="journal article" date="2018" name="PLoS ONE">
        <title>The draft genome of Kipferlia bialata reveals reductive genome evolution in fornicate parasites.</title>
        <authorList>
            <person name="Tanifuji G."/>
            <person name="Takabayashi S."/>
            <person name="Kume K."/>
            <person name="Takagi M."/>
            <person name="Nakayama T."/>
            <person name="Kamikawa R."/>
            <person name="Inagaki Y."/>
            <person name="Hashimoto T."/>
        </authorList>
    </citation>
    <scope>NUCLEOTIDE SEQUENCE [LARGE SCALE GENOMIC DNA]</scope>
    <source>
        <strain evidence="4">NY0173</strain>
    </source>
</reference>
<feature type="domain" description="HTH myb-type" evidence="3">
    <location>
        <begin position="41"/>
        <end position="97"/>
    </location>
</feature>
<dbReference type="EMBL" id="BDIP01003693">
    <property type="protein sequence ID" value="GIQ88015.1"/>
    <property type="molecule type" value="Genomic_DNA"/>
</dbReference>
<feature type="non-terminal residue" evidence="4">
    <location>
        <position position="311"/>
    </location>
</feature>
<dbReference type="InterPro" id="IPR009057">
    <property type="entry name" value="Homeodomain-like_sf"/>
</dbReference>
<dbReference type="Pfam" id="PF00249">
    <property type="entry name" value="Myb_DNA-binding"/>
    <property type="match status" value="1"/>
</dbReference>
<feature type="region of interest" description="Disordered" evidence="1">
    <location>
        <begin position="111"/>
        <end position="132"/>
    </location>
</feature>
<keyword evidence="5" id="KW-1185">Reference proteome</keyword>
<feature type="non-terminal residue" evidence="4">
    <location>
        <position position="1"/>
    </location>
</feature>
<comment type="caution">
    <text evidence="4">The sequence shown here is derived from an EMBL/GenBank/DDBJ whole genome shotgun (WGS) entry which is preliminary data.</text>
</comment>
<dbReference type="OrthoDB" id="118550at2759"/>
<feature type="compositionally biased region" description="Basic and acidic residues" evidence="1">
    <location>
        <begin position="193"/>
        <end position="213"/>
    </location>
</feature>
<dbReference type="AlphaFoldDB" id="A0A9K3D5D0"/>
<dbReference type="SUPFAM" id="SSF46689">
    <property type="entry name" value="Homeodomain-like"/>
    <property type="match status" value="1"/>
</dbReference>
<dbReference type="PROSITE" id="PS50090">
    <property type="entry name" value="MYB_LIKE"/>
    <property type="match status" value="1"/>
</dbReference>
<dbReference type="InterPro" id="IPR017930">
    <property type="entry name" value="Myb_dom"/>
</dbReference>
<gene>
    <name evidence="4" type="ORF">KIPB_010172</name>
</gene>
<evidence type="ECO:0000313" key="5">
    <source>
        <dbReference type="Proteomes" id="UP000265618"/>
    </source>
</evidence>
<accession>A0A9K3D5D0</accession>
<dbReference type="Proteomes" id="UP000265618">
    <property type="component" value="Unassembled WGS sequence"/>
</dbReference>
<evidence type="ECO:0000259" key="2">
    <source>
        <dbReference type="PROSITE" id="PS50090"/>
    </source>
</evidence>
<evidence type="ECO:0008006" key="6">
    <source>
        <dbReference type="Google" id="ProtNLM"/>
    </source>
</evidence>
<sequence>GHGAPFSALPSATPWLPIAAKLGVKRRQAREHYHVLQQHTTKDVRRGQWTSDEISRLREAVERVGHIWSRVSEVVETRTANQCKMKHHYLTTHRPASETVGVRAPLPAVPIRGRPSLGVPSPSTRGAYPQYTGDPAMHCELLPTHAVPDLPVLSLSIAGEVPPSTSSDSSTTSRSTSSLGGASTTSRPSALPDARRPVSKEREREREREGDGEGEKEDEEGERELLESLMEGAHLARELDLSDMPTIHGTPTLDIVAHALRTFIHFRDMLHRGLMPTLQYVFPCPSVYKDAWSNSCVAVLPIPGRVDVAVM</sequence>
<evidence type="ECO:0000313" key="4">
    <source>
        <dbReference type="EMBL" id="GIQ88015.1"/>
    </source>
</evidence>
<proteinExistence type="predicted"/>
<dbReference type="SMART" id="SM00717">
    <property type="entry name" value="SANT"/>
    <property type="match status" value="1"/>
</dbReference>
<feature type="domain" description="Myb-like" evidence="2">
    <location>
        <begin position="41"/>
        <end position="91"/>
    </location>
</feature>
<feature type="region of interest" description="Disordered" evidence="1">
    <location>
        <begin position="158"/>
        <end position="223"/>
    </location>
</feature>
<evidence type="ECO:0000256" key="1">
    <source>
        <dbReference type="SAM" id="MobiDB-lite"/>
    </source>
</evidence>